<evidence type="ECO:0000256" key="1">
    <source>
        <dbReference type="SAM" id="MobiDB-lite"/>
    </source>
</evidence>
<dbReference type="EMBL" id="BAAAUD010000060">
    <property type="protein sequence ID" value="GAA2966965.1"/>
    <property type="molecule type" value="Genomic_DNA"/>
</dbReference>
<name>A0ABP6K6Q5_9ACTN</name>
<accession>A0ABP6K6Q5</accession>
<gene>
    <name evidence="2" type="ORF">GCM10010446_60820</name>
</gene>
<protein>
    <submittedName>
        <fullName evidence="2">Uncharacterized protein</fullName>
    </submittedName>
</protein>
<evidence type="ECO:0000313" key="2">
    <source>
        <dbReference type="EMBL" id="GAA2966965.1"/>
    </source>
</evidence>
<sequence>MQALLKRLATRGVLAEPEPDPFAQPGTRASSRPGDRQSYPTGPPADQTIRPSYAVRWHAERHSHN</sequence>
<evidence type="ECO:0000313" key="3">
    <source>
        <dbReference type="Proteomes" id="UP001500403"/>
    </source>
</evidence>
<dbReference type="Proteomes" id="UP001500403">
    <property type="component" value="Unassembled WGS sequence"/>
</dbReference>
<reference evidence="3" key="1">
    <citation type="journal article" date="2019" name="Int. J. Syst. Evol. Microbiol.">
        <title>The Global Catalogue of Microorganisms (GCM) 10K type strain sequencing project: providing services to taxonomists for standard genome sequencing and annotation.</title>
        <authorList>
            <consortium name="The Broad Institute Genomics Platform"/>
            <consortium name="The Broad Institute Genome Sequencing Center for Infectious Disease"/>
            <person name="Wu L."/>
            <person name="Ma J."/>
        </authorList>
    </citation>
    <scope>NUCLEOTIDE SEQUENCE [LARGE SCALE GENOMIC DNA]</scope>
    <source>
        <strain evidence="3">JCM 9088</strain>
    </source>
</reference>
<organism evidence="2 3">
    <name type="scientific">Streptomyces enissocaesilis</name>
    <dbReference type="NCBI Taxonomy" id="332589"/>
    <lineage>
        <taxon>Bacteria</taxon>
        <taxon>Bacillati</taxon>
        <taxon>Actinomycetota</taxon>
        <taxon>Actinomycetes</taxon>
        <taxon>Kitasatosporales</taxon>
        <taxon>Streptomycetaceae</taxon>
        <taxon>Streptomyces</taxon>
        <taxon>Streptomyces rochei group</taxon>
    </lineage>
</organism>
<keyword evidence="3" id="KW-1185">Reference proteome</keyword>
<proteinExistence type="predicted"/>
<feature type="region of interest" description="Disordered" evidence="1">
    <location>
        <begin position="1"/>
        <end position="51"/>
    </location>
</feature>
<comment type="caution">
    <text evidence="2">The sequence shown here is derived from an EMBL/GenBank/DDBJ whole genome shotgun (WGS) entry which is preliminary data.</text>
</comment>